<keyword evidence="4" id="KW-1185">Reference proteome</keyword>
<proteinExistence type="predicted"/>
<feature type="region of interest" description="Disordered" evidence="1">
    <location>
        <begin position="36"/>
        <end position="59"/>
    </location>
</feature>
<reference evidence="2 4" key="1">
    <citation type="journal article" date="2014" name="BMC Genomics">
        <title>Genome sequence of Anopheles sinensis provides insight into genetics basis of mosquito competence for malaria parasites.</title>
        <authorList>
            <person name="Zhou D."/>
            <person name="Zhang D."/>
            <person name="Ding G."/>
            <person name="Shi L."/>
            <person name="Hou Q."/>
            <person name="Ye Y."/>
            <person name="Xu Y."/>
            <person name="Zhou H."/>
            <person name="Xiong C."/>
            <person name="Li S."/>
            <person name="Yu J."/>
            <person name="Hong S."/>
            <person name="Yu X."/>
            <person name="Zou P."/>
            <person name="Chen C."/>
            <person name="Chang X."/>
            <person name="Wang W."/>
            <person name="Lv Y."/>
            <person name="Sun Y."/>
            <person name="Ma L."/>
            <person name="Shen B."/>
            <person name="Zhu C."/>
        </authorList>
    </citation>
    <scope>NUCLEOTIDE SEQUENCE [LARGE SCALE GENOMIC DNA]</scope>
</reference>
<sequence>MLVHVMLKGNHQAVKSVSTTHKNNTRRCVNPRQVTHREMPRRHPVRRTEWASEEKRGKVGEEPMTIDRIPGAGMPGKLMNRYVICAHLPPTFKDWRDSRLASVRVLARLMVPSIRQTARNRCQSKLEPVDEGLPEKGARVPPSDVTQRVFACGILCQFDRCQTDILSFLLHFPHNVRSSSLE</sequence>
<gene>
    <name evidence="2" type="ORF">ZHAS_00012986</name>
</gene>
<evidence type="ECO:0000313" key="4">
    <source>
        <dbReference type="Proteomes" id="UP000030765"/>
    </source>
</evidence>
<protein>
    <submittedName>
        <fullName evidence="2 3">Uncharacterized protein</fullName>
    </submittedName>
</protein>
<feature type="compositionally biased region" description="Basic and acidic residues" evidence="1">
    <location>
        <begin position="46"/>
        <end position="59"/>
    </location>
</feature>
<evidence type="ECO:0000313" key="2">
    <source>
        <dbReference type="EMBL" id="KFB45043.1"/>
    </source>
</evidence>
<dbReference type="EMBL" id="KE525297">
    <property type="protein sequence ID" value="KFB45043.1"/>
    <property type="molecule type" value="Genomic_DNA"/>
</dbReference>
<dbReference type="Proteomes" id="UP000030765">
    <property type="component" value="Unassembled WGS sequence"/>
</dbReference>
<evidence type="ECO:0000313" key="3">
    <source>
        <dbReference type="EnsemblMetazoa" id="ASIC012986-PA"/>
    </source>
</evidence>
<accession>A0A084W499</accession>
<reference evidence="3" key="2">
    <citation type="submission" date="2020-05" db="UniProtKB">
        <authorList>
            <consortium name="EnsemblMetazoa"/>
        </authorList>
    </citation>
    <scope>IDENTIFICATION</scope>
</reference>
<dbReference type="AlphaFoldDB" id="A0A084W499"/>
<organism evidence="2">
    <name type="scientific">Anopheles sinensis</name>
    <name type="common">Mosquito</name>
    <dbReference type="NCBI Taxonomy" id="74873"/>
    <lineage>
        <taxon>Eukaryota</taxon>
        <taxon>Metazoa</taxon>
        <taxon>Ecdysozoa</taxon>
        <taxon>Arthropoda</taxon>
        <taxon>Hexapoda</taxon>
        <taxon>Insecta</taxon>
        <taxon>Pterygota</taxon>
        <taxon>Neoptera</taxon>
        <taxon>Endopterygota</taxon>
        <taxon>Diptera</taxon>
        <taxon>Nematocera</taxon>
        <taxon>Culicoidea</taxon>
        <taxon>Culicidae</taxon>
        <taxon>Anophelinae</taxon>
        <taxon>Anopheles</taxon>
    </lineage>
</organism>
<evidence type="ECO:0000256" key="1">
    <source>
        <dbReference type="SAM" id="MobiDB-lite"/>
    </source>
</evidence>
<name>A0A084W499_ANOSI</name>
<dbReference type="VEuPathDB" id="VectorBase:ASIC012986"/>
<dbReference type="EMBL" id="ATLV01020300">
    <property type="status" value="NOT_ANNOTATED_CDS"/>
    <property type="molecule type" value="Genomic_DNA"/>
</dbReference>
<dbReference type="EnsemblMetazoa" id="ASIC012986-RA">
    <property type="protein sequence ID" value="ASIC012986-PA"/>
    <property type="gene ID" value="ASIC012986"/>
</dbReference>